<name>A0A1M6EKA2_9FLAO</name>
<gene>
    <name evidence="3" type="ORF">SAMN04488508_103438</name>
</gene>
<sequence length="151" mass="16816">MKKLHLSLCLLMIVSLFSCGSDDNDTPETIEISEANLIGTWKLTGFSENGVPVELDACDLLYTMQLSKTQNGENIAVYVEGYLDQGECKTSTSVDYVWELVSGNLNTETADMGTDQDTEKIIELTATSLKLEYTDIEDTETIVYVDTYTRQ</sequence>
<evidence type="ECO:0000313" key="4">
    <source>
        <dbReference type="Proteomes" id="UP000184432"/>
    </source>
</evidence>
<organism evidence="3 4">
    <name type="scientific">Aquimarina spongiae</name>
    <dbReference type="NCBI Taxonomy" id="570521"/>
    <lineage>
        <taxon>Bacteria</taxon>
        <taxon>Pseudomonadati</taxon>
        <taxon>Bacteroidota</taxon>
        <taxon>Flavobacteriia</taxon>
        <taxon>Flavobacteriales</taxon>
        <taxon>Flavobacteriaceae</taxon>
        <taxon>Aquimarina</taxon>
    </lineage>
</organism>
<evidence type="ECO:0000259" key="2">
    <source>
        <dbReference type="Pfam" id="PF13648"/>
    </source>
</evidence>
<dbReference type="InterPro" id="IPR024311">
    <property type="entry name" value="Lipocalin-like"/>
</dbReference>
<proteinExistence type="predicted"/>
<dbReference type="OrthoDB" id="1163617at2"/>
<dbReference type="Pfam" id="PF13648">
    <property type="entry name" value="Lipocalin_4"/>
    <property type="match status" value="1"/>
</dbReference>
<protein>
    <submittedName>
        <fullName evidence="3">Lipocalin-like domain-containing protein</fullName>
    </submittedName>
</protein>
<keyword evidence="4" id="KW-1185">Reference proteome</keyword>
<evidence type="ECO:0000256" key="1">
    <source>
        <dbReference type="SAM" id="SignalP"/>
    </source>
</evidence>
<dbReference type="Proteomes" id="UP000184432">
    <property type="component" value="Unassembled WGS sequence"/>
</dbReference>
<reference evidence="4" key="1">
    <citation type="submission" date="2016-11" db="EMBL/GenBank/DDBJ databases">
        <authorList>
            <person name="Varghese N."/>
            <person name="Submissions S."/>
        </authorList>
    </citation>
    <scope>NUCLEOTIDE SEQUENCE [LARGE SCALE GENOMIC DNA]</scope>
    <source>
        <strain evidence="4">DSM 22623</strain>
    </source>
</reference>
<dbReference type="RefSeq" id="WP_084549468.1">
    <property type="nucleotide sequence ID" value="NZ_FQYP01000003.1"/>
</dbReference>
<dbReference type="PROSITE" id="PS51257">
    <property type="entry name" value="PROKAR_LIPOPROTEIN"/>
    <property type="match status" value="1"/>
</dbReference>
<feature type="chain" id="PRO_5012183821" evidence="1">
    <location>
        <begin position="21"/>
        <end position="151"/>
    </location>
</feature>
<feature type="domain" description="Lipocalin-like" evidence="2">
    <location>
        <begin position="37"/>
        <end position="131"/>
    </location>
</feature>
<keyword evidence="1" id="KW-0732">Signal</keyword>
<feature type="signal peptide" evidence="1">
    <location>
        <begin position="1"/>
        <end position="20"/>
    </location>
</feature>
<dbReference type="AlphaFoldDB" id="A0A1M6EKA2"/>
<accession>A0A1M6EKA2</accession>
<dbReference type="EMBL" id="FQYP01000003">
    <property type="protein sequence ID" value="SHI85670.1"/>
    <property type="molecule type" value="Genomic_DNA"/>
</dbReference>
<evidence type="ECO:0000313" key="3">
    <source>
        <dbReference type="EMBL" id="SHI85670.1"/>
    </source>
</evidence>